<dbReference type="InterPro" id="IPR000595">
    <property type="entry name" value="cNMP-bd_dom"/>
</dbReference>
<dbReference type="EMBL" id="CAUYUJ010014300">
    <property type="protein sequence ID" value="CAK0839506.1"/>
    <property type="molecule type" value="Genomic_DNA"/>
</dbReference>
<dbReference type="CDD" id="cd00038">
    <property type="entry name" value="CAP_ED"/>
    <property type="match status" value="1"/>
</dbReference>
<keyword evidence="4" id="KW-1185">Reference proteome</keyword>
<reference evidence="3" key="1">
    <citation type="submission" date="2023-10" db="EMBL/GenBank/DDBJ databases">
        <authorList>
            <person name="Chen Y."/>
            <person name="Shah S."/>
            <person name="Dougan E. K."/>
            <person name="Thang M."/>
            <person name="Chan C."/>
        </authorList>
    </citation>
    <scope>NUCLEOTIDE SEQUENCE [LARGE SCALE GENOMIC DNA]</scope>
</reference>
<evidence type="ECO:0000259" key="2">
    <source>
        <dbReference type="PROSITE" id="PS50042"/>
    </source>
</evidence>
<feature type="compositionally biased region" description="Basic and acidic residues" evidence="1">
    <location>
        <begin position="47"/>
        <end position="68"/>
    </location>
</feature>
<feature type="region of interest" description="Disordered" evidence="1">
    <location>
        <begin position="46"/>
        <end position="68"/>
    </location>
</feature>
<dbReference type="SUPFAM" id="SSF51206">
    <property type="entry name" value="cAMP-binding domain-like"/>
    <property type="match status" value="1"/>
</dbReference>
<evidence type="ECO:0000313" key="3">
    <source>
        <dbReference type="EMBL" id="CAK0839506.1"/>
    </source>
</evidence>
<dbReference type="PROSITE" id="PS50042">
    <property type="entry name" value="CNMP_BINDING_3"/>
    <property type="match status" value="1"/>
</dbReference>
<protein>
    <recommendedName>
        <fullName evidence="2">Cyclic nucleotide-binding domain-containing protein</fullName>
    </recommendedName>
</protein>
<organism evidence="3 4">
    <name type="scientific">Prorocentrum cordatum</name>
    <dbReference type="NCBI Taxonomy" id="2364126"/>
    <lineage>
        <taxon>Eukaryota</taxon>
        <taxon>Sar</taxon>
        <taxon>Alveolata</taxon>
        <taxon>Dinophyceae</taxon>
        <taxon>Prorocentrales</taxon>
        <taxon>Prorocentraceae</taxon>
        <taxon>Prorocentrum</taxon>
    </lineage>
</organism>
<sequence>MLVHCSAGDLVGEAGQLVEDLVFIVNGELVARFSADWPDTLDVPTDDLVHAGSDEPVPRRPSNDRRTSVDLTQGIGGQRILRKGAWFGEASVMGRRHVRTASIIAQQPTELAVLNKEEYNRVMNKYPSMAKRHDRLVQEMGNSTVCLADISWSETPSAFQHSATWARRRSMEAAGLPAAGLMRGGLVGPVWTDRSPAMPRRAKSTQTQ</sequence>
<evidence type="ECO:0000313" key="4">
    <source>
        <dbReference type="Proteomes" id="UP001189429"/>
    </source>
</evidence>
<accession>A0ABN9T3D1</accession>
<dbReference type="Proteomes" id="UP001189429">
    <property type="component" value="Unassembled WGS sequence"/>
</dbReference>
<dbReference type="Pfam" id="PF00027">
    <property type="entry name" value="cNMP_binding"/>
    <property type="match status" value="1"/>
</dbReference>
<dbReference type="InterPro" id="IPR014710">
    <property type="entry name" value="RmlC-like_jellyroll"/>
</dbReference>
<dbReference type="InterPro" id="IPR018488">
    <property type="entry name" value="cNMP-bd_CS"/>
</dbReference>
<evidence type="ECO:0000256" key="1">
    <source>
        <dbReference type="SAM" id="MobiDB-lite"/>
    </source>
</evidence>
<dbReference type="InterPro" id="IPR018490">
    <property type="entry name" value="cNMP-bd_dom_sf"/>
</dbReference>
<dbReference type="Gene3D" id="2.60.120.10">
    <property type="entry name" value="Jelly Rolls"/>
    <property type="match status" value="1"/>
</dbReference>
<dbReference type="PROSITE" id="PS00889">
    <property type="entry name" value="CNMP_BINDING_2"/>
    <property type="match status" value="1"/>
</dbReference>
<proteinExistence type="predicted"/>
<name>A0ABN9T3D1_9DINO</name>
<gene>
    <name evidence="3" type="ORF">PCOR1329_LOCUS35173</name>
</gene>
<comment type="caution">
    <text evidence="3">The sequence shown here is derived from an EMBL/GenBank/DDBJ whole genome shotgun (WGS) entry which is preliminary data.</text>
</comment>
<feature type="domain" description="Cyclic nucleotide-binding" evidence="2">
    <location>
        <begin position="81"/>
        <end position="132"/>
    </location>
</feature>